<dbReference type="Pfam" id="PF04231">
    <property type="entry name" value="Endonuclease_1"/>
    <property type="match status" value="1"/>
</dbReference>
<protein>
    <submittedName>
        <fullName evidence="6">Endonuclease</fullName>
    </submittedName>
</protein>
<comment type="similarity">
    <text evidence="1">Belongs to the EndA/NucM nuclease family.</text>
</comment>
<feature type="chain" id="PRO_5046662735" evidence="4">
    <location>
        <begin position="20"/>
        <end position="359"/>
    </location>
</feature>
<dbReference type="InterPro" id="IPR007346">
    <property type="entry name" value="Endonuclease-I"/>
</dbReference>
<dbReference type="Proteomes" id="UP000708576">
    <property type="component" value="Unassembled WGS sequence"/>
</dbReference>
<dbReference type="RefSeq" id="WP_212216080.1">
    <property type="nucleotide sequence ID" value="NZ_JAGUCO010000006.1"/>
</dbReference>
<keyword evidence="6" id="KW-0255">Endonuclease</keyword>
<keyword evidence="7" id="KW-1185">Reference proteome</keyword>
<keyword evidence="2" id="KW-0540">Nuclease</keyword>
<keyword evidence="3" id="KW-0378">Hydrolase</keyword>
<evidence type="ECO:0000313" key="7">
    <source>
        <dbReference type="Proteomes" id="UP000708576"/>
    </source>
</evidence>
<name>A0ABS5JVG9_9BACT</name>
<comment type="caution">
    <text evidence="6">The sequence shown here is derived from an EMBL/GenBank/DDBJ whole genome shotgun (WGS) entry which is preliminary data.</text>
</comment>
<evidence type="ECO:0000313" key="6">
    <source>
        <dbReference type="EMBL" id="MBS2098839.1"/>
    </source>
</evidence>
<dbReference type="NCBIfam" id="TIGR04183">
    <property type="entry name" value="Por_Secre_tail"/>
    <property type="match status" value="1"/>
</dbReference>
<evidence type="ECO:0000259" key="5">
    <source>
        <dbReference type="Pfam" id="PF18962"/>
    </source>
</evidence>
<evidence type="ECO:0000256" key="3">
    <source>
        <dbReference type="ARBA" id="ARBA00022801"/>
    </source>
</evidence>
<dbReference type="GO" id="GO:0004519">
    <property type="term" value="F:endonuclease activity"/>
    <property type="evidence" value="ECO:0007669"/>
    <property type="project" value="UniProtKB-KW"/>
</dbReference>
<dbReference type="PANTHER" id="PTHR33607:SF2">
    <property type="entry name" value="ENDONUCLEASE-1"/>
    <property type="match status" value="1"/>
</dbReference>
<evidence type="ECO:0000256" key="2">
    <source>
        <dbReference type="ARBA" id="ARBA00022722"/>
    </source>
</evidence>
<dbReference type="Pfam" id="PF18962">
    <property type="entry name" value="Por_Secre_tail"/>
    <property type="match status" value="1"/>
</dbReference>
<evidence type="ECO:0000256" key="4">
    <source>
        <dbReference type="SAM" id="SignalP"/>
    </source>
</evidence>
<dbReference type="PANTHER" id="PTHR33607">
    <property type="entry name" value="ENDONUCLEASE-1"/>
    <property type="match status" value="1"/>
</dbReference>
<evidence type="ECO:0000256" key="1">
    <source>
        <dbReference type="ARBA" id="ARBA00006429"/>
    </source>
</evidence>
<dbReference type="SUPFAM" id="SSF54060">
    <property type="entry name" value="His-Me finger endonucleases"/>
    <property type="match status" value="1"/>
</dbReference>
<proteinExistence type="inferred from homology"/>
<reference evidence="6 7" key="1">
    <citation type="journal article" date="2015" name="Int. J. Syst. Evol. Microbiol.">
        <title>Carboxylicivirga linearis sp. nov., isolated from a sea cucumber culture pond.</title>
        <authorList>
            <person name="Wang F.Q."/>
            <person name="Zhou Y.X."/>
            <person name="Lin X.Z."/>
            <person name="Chen G.J."/>
            <person name="Du Z.J."/>
        </authorList>
    </citation>
    <scope>NUCLEOTIDE SEQUENCE [LARGE SCALE GENOMIC DNA]</scope>
    <source>
        <strain evidence="6 7">FB218</strain>
    </source>
</reference>
<sequence>MKLNYLLLLLLVSNGFIFAQIPTDYYSTAEGKSGYELKTALYNIIKNHNQQSYSSLWTDFKTTDKKTDGTVWDMYSDVPGGTPQYVYTFVEDQCGNYSGEGSCYNREHSWPKSWFDDNYPMYTDLFHLYPTDGYVNNRRGNYPYGEVDSPSWTSSNGSKVGANSTEGYTSTVFEPIDEYKGDFARSYFYMATRYENVISSWENNTGASNILDGTNDKVFKDWQLNLLLKWSTEDPVSNKELERNDDVYAIQNNRNPFIDHPEYIALIWDNSNSLQNNTTLEDYKLYPNPGTGIFYIEGNFEQAENIVMLYSNTGQVIFMDNKENFNHSQINLTNLPKGIYYLKIRSKNKQFQTKKVILH</sequence>
<feature type="domain" description="Secretion system C-terminal sorting" evidence="5">
    <location>
        <begin position="285"/>
        <end position="357"/>
    </location>
</feature>
<gene>
    <name evidence="6" type="ORF">KEM10_11160</name>
</gene>
<keyword evidence="4" id="KW-0732">Signal</keyword>
<feature type="signal peptide" evidence="4">
    <location>
        <begin position="1"/>
        <end position="19"/>
    </location>
</feature>
<accession>A0ABS5JVG9</accession>
<dbReference type="InterPro" id="IPR026444">
    <property type="entry name" value="Secre_tail"/>
</dbReference>
<dbReference type="EMBL" id="JAGUCO010000006">
    <property type="protein sequence ID" value="MBS2098839.1"/>
    <property type="molecule type" value="Genomic_DNA"/>
</dbReference>
<dbReference type="InterPro" id="IPR044925">
    <property type="entry name" value="His-Me_finger_sf"/>
</dbReference>
<organism evidence="6 7">
    <name type="scientific">Carboxylicivirga linearis</name>
    <dbReference type="NCBI Taxonomy" id="1628157"/>
    <lineage>
        <taxon>Bacteria</taxon>
        <taxon>Pseudomonadati</taxon>
        <taxon>Bacteroidota</taxon>
        <taxon>Bacteroidia</taxon>
        <taxon>Marinilabiliales</taxon>
        <taxon>Marinilabiliaceae</taxon>
        <taxon>Carboxylicivirga</taxon>
    </lineage>
</organism>